<comment type="caution">
    <text evidence="1">The sequence shown here is derived from an EMBL/GenBank/DDBJ whole genome shotgun (WGS) entry which is preliminary data.</text>
</comment>
<accession>A0ABV5FCI7</accession>
<dbReference type="RefSeq" id="WP_379861391.1">
    <property type="nucleotide sequence ID" value="NZ_JBHMFC010000050.1"/>
</dbReference>
<name>A0ABV5FCI7_9FLAO</name>
<dbReference type="EMBL" id="JBHMFC010000050">
    <property type="protein sequence ID" value="MFB9057167.1"/>
    <property type="molecule type" value="Genomic_DNA"/>
</dbReference>
<dbReference type="Proteomes" id="UP001589585">
    <property type="component" value="Unassembled WGS sequence"/>
</dbReference>
<evidence type="ECO:0000313" key="2">
    <source>
        <dbReference type="Proteomes" id="UP001589585"/>
    </source>
</evidence>
<protein>
    <submittedName>
        <fullName evidence="1">Uncharacterized protein</fullName>
    </submittedName>
</protein>
<evidence type="ECO:0000313" key="1">
    <source>
        <dbReference type="EMBL" id="MFB9057167.1"/>
    </source>
</evidence>
<reference evidence="1 2" key="1">
    <citation type="submission" date="2024-09" db="EMBL/GenBank/DDBJ databases">
        <authorList>
            <person name="Sun Q."/>
            <person name="Mori K."/>
        </authorList>
    </citation>
    <scope>NUCLEOTIDE SEQUENCE [LARGE SCALE GENOMIC DNA]</scope>
    <source>
        <strain evidence="1 2">CECT 8622</strain>
    </source>
</reference>
<sequence length="139" mass="15852">MKKNYLLFVFIAVFSFSYGQENCSGADSDLVYAYSHIKSAYNSNNIYHLKEYAYKSLEAFKRAKPKLKACGCETAYNKVYDAIELLEQVENANTNEDGRFYVKRTREIAKASFTEMDKCTALLDQKTSTAVAVQEEDVD</sequence>
<proteinExistence type="predicted"/>
<keyword evidence="2" id="KW-1185">Reference proteome</keyword>
<organism evidence="1 2">
    <name type="scientific">Mariniflexile ostreae</name>
    <dbReference type="NCBI Taxonomy" id="1520892"/>
    <lineage>
        <taxon>Bacteria</taxon>
        <taxon>Pseudomonadati</taxon>
        <taxon>Bacteroidota</taxon>
        <taxon>Flavobacteriia</taxon>
        <taxon>Flavobacteriales</taxon>
        <taxon>Flavobacteriaceae</taxon>
        <taxon>Mariniflexile</taxon>
    </lineage>
</organism>
<gene>
    <name evidence="1" type="ORF">ACFFU9_10480</name>
</gene>